<dbReference type="InterPro" id="IPR033556">
    <property type="entry name" value="PLA"/>
</dbReference>
<accession>A0A6A6LSX8</accession>
<evidence type="ECO:0000256" key="3">
    <source>
        <dbReference type="ARBA" id="ARBA00022963"/>
    </source>
</evidence>
<evidence type="ECO:0000256" key="1">
    <source>
        <dbReference type="ARBA" id="ARBA00010701"/>
    </source>
</evidence>
<proteinExistence type="inferred from homology"/>
<evidence type="ECO:0000259" key="6">
    <source>
        <dbReference type="Pfam" id="PF01764"/>
    </source>
</evidence>
<keyword evidence="2 5" id="KW-0378">Hydrolase</keyword>
<comment type="similarity">
    <text evidence="1 5">Belongs to the AB hydrolase superfamily. Lipase family.</text>
</comment>
<dbReference type="FunFam" id="3.40.50.1820:FF:000065">
    <property type="entry name" value="Phospholipase A1-II 3"/>
    <property type="match status" value="1"/>
</dbReference>
<evidence type="ECO:0000313" key="8">
    <source>
        <dbReference type="Proteomes" id="UP000467840"/>
    </source>
</evidence>
<dbReference type="Gene3D" id="3.40.50.1820">
    <property type="entry name" value="alpha/beta hydrolase"/>
    <property type="match status" value="1"/>
</dbReference>
<protein>
    <recommendedName>
        <fullName evidence="5">Phospholipase A1</fullName>
        <ecNumber evidence="5">3.1.1.-</ecNumber>
    </recommendedName>
</protein>
<comment type="caution">
    <text evidence="7">The sequence shown here is derived from an EMBL/GenBank/DDBJ whole genome shotgun (WGS) entry which is preliminary data.</text>
</comment>
<dbReference type="Proteomes" id="UP000467840">
    <property type="component" value="Chromosome 16"/>
</dbReference>
<keyword evidence="4 5" id="KW-0443">Lipid metabolism</keyword>
<dbReference type="EC" id="3.1.1.-" evidence="5"/>
<dbReference type="EMBL" id="JAAGAX010000009">
    <property type="protein sequence ID" value="KAF2303233.1"/>
    <property type="molecule type" value="Genomic_DNA"/>
</dbReference>
<evidence type="ECO:0000256" key="2">
    <source>
        <dbReference type="ARBA" id="ARBA00022801"/>
    </source>
</evidence>
<gene>
    <name evidence="7" type="ORF">GH714_015372</name>
</gene>
<dbReference type="PANTHER" id="PTHR31828">
    <property type="entry name" value="PHOSPHOLIPASE A1-IIGAMMA"/>
    <property type="match status" value="1"/>
</dbReference>
<dbReference type="InterPro" id="IPR002921">
    <property type="entry name" value="Fungal_lipase-type"/>
</dbReference>
<comment type="function">
    <text evidence="5">Acylhydrolase that catalyzes the hydrolysis of phospholipids at the sn-1 position.</text>
</comment>
<dbReference type="GO" id="GO:0005737">
    <property type="term" value="C:cytoplasm"/>
    <property type="evidence" value="ECO:0007669"/>
    <property type="project" value="UniProtKB-ARBA"/>
</dbReference>
<dbReference type="SUPFAM" id="SSF53474">
    <property type="entry name" value="alpha/beta-Hydrolases"/>
    <property type="match status" value="1"/>
</dbReference>
<reference evidence="7 8" key="1">
    <citation type="journal article" date="2020" name="Mol. Plant">
        <title>The Chromosome-Based Rubber Tree Genome Provides New Insights into Spurge Genome Evolution and Rubber Biosynthesis.</title>
        <authorList>
            <person name="Liu J."/>
            <person name="Shi C."/>
            <person name="Shi C.C."/>
            <person name="Li W."/>
            <person name="Zhang Q.J."/>
            <person name="Zhang Y."/>
            <person name="Li K."/>
            <person name="Lu H.F."/>
            <person name="Shi C."/>
            <person name="Zhu S.T."/>
            <person name="Xiao Z.Y."/>
            <person name="Nan H."/>
            <person name="Yue Y."/>
            <person name="Zhu X.G."/>
            <person name="Wu Y."/>
            <person name="Hong X.N."/>
            <person name="Fan G.Y."/>
            <person name="Tong Y."/>
            <person name="Zhang D."/>
            <person name="Mao C.L."/>
            <person name="Liu Y.L."/>
            <person name="Hao S.J."/>
            <person name="Liu W.Q."/>
            <person name="Lv M.Q."/>
            <person name="Zhang H.B."/>
            <person name="Liu Y."/>
            <person name="Hu-Tang G.R."/>
            <person name="Wang J.P."/>
            <person name="Wang J.H."/>
            <person name="Sun Y.H."/>
            <person name="Ni S.B."/>
            <person name="Chen W.B."/>
            <person name="Zhang X.C."/>
            <person name="Jiao Y.N."/>
            <person name="Eichler E.E."/>
            <person name="Li G.H."/>
            <person name="Liu X."/>
            <person name="Gao L.Z."/>
        </authorList>
    </citation>
    <scope>NUCLEOTIDE SEQUENCE [LARGE SCALE GENOMIC DNA]</scope>
    <source>
        <strain evidence="8">cv. GT1</strain>
        <tissue evidence="7">Leaf</tissue>
    </source>
</reference>
<evidence type="ECO:0000256" key="5">
    <source>
        <dbReference type="RuleBase" id="RU367093"/>
    </source>
</evidence>
<keyword evidence="3 5" id="KW-0442">Lipid degradation</keyword>
<dbReference type="AlphaFoldDB" id="A0A6A6LSX8"/>
<sequence length="398" mass="44558">MASARLSAERWRELSGENNWEGLLDPLDYDLRCSIINYGDRAAAIGNAYNDKKFSDCRGFSRYPPEDFFSKVGITNRSPFDYTLTDFIYSRLEDNVFHWDSEPLSTWCAYVAVATDEGKAKLGRRDIVVSWRGTTLKVEWHRDLEAIPFIASDLFGVHVPLPLVHYGFHSLYTSKDQNSTYNKTSAREQVLAAVRKLVDQYKDEEVSITITGHSLGSPLATLNAVDIAYNGYNKPTGEPNKSFRVTAIVFASPRVGDSGFKKIYDDLKDVRVLRVTNAMDPIPDLPPIAVHVGENLPIDTRESQFLKSDVSPHNLDVYCHGVAGTQGSKGGFNLEVPLDIALINKAADGLKDEHNYNIPAKWWVEENKGMAVNKDGTYTVQFYVPDPPTVPLNELEAK</sequence>
<keyword evidence="8" id="KW-1185">Reference proteome</keyword>
<dbReference type="Pfam" id="PF01764">
    <property type="entry name" value="Lipase_3"/>
    <property type="match status" value="1"/>
</dbReference>
<dbReference type="PANTHER" id="PTHR31828:SF44">
    <property type="entry name" value="PHOSPHOLIPASE A1"/>
    <property type="match status" value="1"/>
</dbReference>
<dbReference type="GO" id="GO:0016042">
    <property type="term" value="P:lipid catabolic process"/>
    <property type="evidence" value="ECO:0007669"/>
    <property type="project" value="UniProtKB-UniRule"/>
</dbReference>
<organism evidence="7 8">
    <name type="scientific">Hevea brasiliensis</name>
    <name type="common">Para rubber tree</name>
    <name type="synonym">Siphonia brasiliensis</name>
    <dbReference type="NCBI Taxonomy" id="3981"/>
    <lineage>
        <taxon>Eukaryota</taxon>
        <taxon>Viridiplantae</taxon>
        <taxon>Streptophyta</taxon>
        <taxon>Embryophyta</taxon>
        <taxon>Tracheophyta</taxon>
        <taxon>Spermatophyta</taxon>
        <taxon>Magnoliopsida</taxon>
        <taxon>eudicotyledons</taxon>
        <taxon>Gunneridae</taxon>
        <taxon>Pentapetalae</taxon>
        <taxon>rosids</taxon>
        <taxon>fabids</taxon>
        <taxon>Malpighiales</taxon>
        <taxon>Euphorbiaceae</taxon>
        <taxon>Crotonoideae</taxon>
        <taxon>Micrandreae</taxon>
        <taxon>Hevea</taxon>
    </lineage>
</organism>
<dbReference type="CDD" id="cd00519">
    <property type="entry name" value="Lipase_3"/>
    <property type="match status" value="1"/>
</dbReference>
<dbReference type="InterPro" id="IPR029058">
    <property type="entry name" value="AB_hydrolase_fold"/>
</dbReference>
<evidence type="ECO:0000256" key="4">
    <source>
        <dbReference type="ARBA" id="ARBA00023098"/>
    </source>
</evidence>
<name>A0A6A6LSX8_HEVBR</name>
<dbReference type="GO" id="GO:0008970">
    <property type="term" value="F:phospholipase A1 activity"/>
    <property type="evidence" value="ECO:0007669"/>
    <property type="project" value="UniProtKB-UniRule"/>
</dbReference>
<evidence type="ECO:0000313" key="7">
    <source>
        <dbReference type="EMBL" id="KAF2303233.1"/>
    </source>
</evidence>
<feature type="domain" description="Fungal lipase-type" evidence="6">
    <location>
        <begin position="128"/>
        <end position="288"/>
    </location>
</feature>